<feature type="region of interest" description="Disordered" evidence="2">
    <location>
        <begin position="117"/>
        <end position="145"/>
    </location>
</feature>
<dbReference type="PROSITE" id="PS00028">
    <property type="entry name" value="ZINC_FINGER_C2H2_1"/>
    <property type="match status" value="1"/>
</dbReference>
<dbReference type="Pfam" id="PF13842">
    <property type="entry name" value="zf-Tnp_2"/>
    <property type="match status" value="1"/>
</dbReference>
<dbReference type="AlphaFoldDB" id="A0AAD9MUI8"/>
<organism evidence="4 5">
    <name type="scientific">Paralvinella palmiformis</name>
    <dbReference type="NCBI Taxonomy" id="53620"/>
    <lineage>
        <taxon>Eukaryota</taxon>
        <taxon>Metazoa</taxon>
        <taxon>Spiralia</taxon>
        <taxon>Lophotrochozoa</taxon>
        <taxon>Annelida</taxon>
        <taxon>Polychaeta</taxon>
        <taxon>Sedentaria</taxon>
        <taxon>Canalipalpata</taxon>
        <taxon>Terebellida</taxon>
        <taxon>Terebelliformia</taxon>
        <taxon>Alvinellidae</taxon>
        <taxon>Paralvinella</taxon>
    </lineage>
</organism>
<protein>
    <recommendedName>
        <fullName evidence="3">C2H2-type domain-containing protein</fullName>
    </recommendedName>
</protein>
<feature type="compositionally biased region" description="Polar residues" evidence="2">
    <location>
        <begin position="119"/>
        <end position="139"/>
    </location>
</feature>
<keyword evidence="1" id="KW-0479">Metal-binding</keyword>
<dbReference type="Proteomes" id="UP001208570">
    <property type="component" value="Unassembled WGS sequence"/>
</dbReference>
<dbReference type="InterPro" id="IPR032718">
    <property type="entry name" value="PGBD4_Znf_C"/>
</dbReference>
<evidence type="ECO:0000259" key="3">
    <source>
        <dbReference type="PROSITE" id="PS50157"/>
    </source>
</evidence>
<sequence length="435" mass="48557">MCKNGLKFETKFTIDAVIGVTLDEKEVFLISVNEIFRTKKESAISDEDSSNVSDVEMGSISRRKKRKRNRLVKRELGSDGESGHEQDDDRPDAQSESLNRDSNDDNSIMFIKEEPHATSWPTSSCSFQDPNAGEQSELTFSPYPGADVSHDATDLKFADASFPSNVNQSMMNRSCPRQQASSAYLSPSGNHTVMSQIGGDHTQGANQVIEVSPDVVYICLWWMLHPLITSFCQNISFSWRVAFQSYVSVEVSVDGKQNKKAPSGSADLPRLLAQLPSLRTSHKHGTLKPKHNRFCDLCGKRFTSQYGYQVHLKRHQGIHPYTCEVCGKASNRVRKAHSQAAGKCDFPMAGRKCSVMSALDESCIGLPPGHYPRPIPSTPAREKPTKRCRICYMKGRRKEVRHYCVGCLAQPGLCLGECFRLFHTGPLPTRKTSTW</sequence>
<keyword evidence="1" id="KW-0863">Zinc-finger</keyword>
<comment type="caution">
    <text evidence="4">The sequence shown here is derived from an EMBL/GenBank/DDBJ whole genome shotgun (WGS) entry which is preliminary data.</text>
</comment>
<name>A0AAD9MUI8_9ANNE</name>
<proteinExistence type="predicted"/>
<dbReference type="Gene3D" id="3.30.160.60">
    <property type="entry name" value="Classic Zinc Finger"/>
    <property type="match status" value="1"/>
</dbReference>
<evidence type="ECO:0000313" key="5">
    <source>
        <dbReference type="Proteomes" id="UP001208570"/>
    </source>
</evidence>
<dbReference type="InterPro" id="IPR013087">
    <property type="entry name" value="Znf_C2H2_type"/>
</dbReference>
<gene>
    <name evidence="4" type="ORF">LSH36_742g01054</name>
</gene>
<dbReference type="SUPFAM" id="SSF57667">
    <property type="entry name" value="beta-beta-alpha zinc fingers"/>
    <property type="match status" value="1"/>
</dbReference>
<keyword evidence="1" id="KW-0862">Zinc</keyword>
<accession>A0AAD9MUI8</accession>
<keyword evidence="5" id="KW-1185">Reference proteome</keyword>
<dbReference type="InterPro" id="IPR036236">
    <property type="entry name" value="Znf_C2H2_sf"/>
</dbReference>
<feature type="compositionally biased region" description="Basic and acidic residues" evidence="2">
    <location>
        <begin position="72"/>
        <end position="103"/>
    </location>
</feature>
<feature type="region of interest" description="Disordered" evidence="2">
    <location>
        <begin position="41"/>
        <end position="105"/>
    </location>
</feature>
<feature type="region of interest" description="Disordered" evidence="2">
    <location>
        <begin position="168"/>
        <end position="199"/>
    </location>
</feature>
<feature type="domain" description="C2H2-type" evidence="3">
    <location>
        <begin position="293"/>
        <end position="320"/>
    </location>
</feature>
<evidence type="ECO:0000256" key="2">
    <source>
        <dbReference type="SAM" id="MobiDB-lite"/>
    </source>
</evidence>
<evidence type="ECO:0000313" key="4">
    <source>
        <dbReference type="EMBL" id="KAK2144623.1"/>
    </source>
</evidence>
<feature type="compositionally biased region" description="Polar residues" evidence="2">
    <location>
        <begin position="168"/>
        <end position="195"/>
    </location>
</feature>
<dbReference type="PROSITE" id="PS50157">
    <property type="entry name" value="ZINC_FINGER_C2H2_2"/>
    <property type="match status" value="1"/>
</dbReference>
<dbReference type="EMBL" id="JAODUP010000742">
    <property type="protein sequence ID" value="KAK2144623.1"/>
    <property type="molecule type" value="Genomic_DNA"/>
</dbReference>
<reference evidence="4" key="1">
    <citation type="journal article" date="2023" name="Mol. Biol. Evol.">
        <title>Third-Generation Sequencing Reveals the Adaptive Role of the Epigenome in Three Deep-Sea Polychaetes.</title>
        <authorList>
            <person name="Perez M."/>
            <person name="Aroh O."/>
            <person name="Sun Y."/>
            <person name="Lan Y."/>
            <person name="Juniper S.K."/>
            <person name="Young C.R."/>
            <person name="Angers B."/>
            <person name="Qian P.Y."/>
        </authorList>
    </citation>
    <scope>NUCLEOTIDE SEQUENCE</scope>
    <source>
        <strain evidence="4">P08H-3</strain>
    </source>
</reference>
<feature type="compositionally biased region" description="Basic residues" evidence="2">
    <location>
        <begin position="61"/>
        <end position="71"/>
    </location>
</feature>
<evidence type="ECO:0000256" key="1">
    <source>
        <dbReference type="PROSITE-ProRule" id="PRU00042"/>
    </source>
</evidence>
<dbReference type="GO" id="GO:0008270">
    <property type="term" value="F:zinc ion binding"/>
    <property type="evidence" value="ECO:0007669"/>
    <property type="project" value="UniProtKB-KW"/>
</dbReference>